<dbReference type="PANTHER" id="PTHR32060">
    <property type="entry name" value="TAIL-SPECIFIC PROTEASE"/>
    <property type="match status" value="1"/>
</dbReference>
<dbReference type="Pfam" id="PF11818">
    <property type="entry name" value="DUF3340"/>
    <property type="match status" value="1"/>
</dbReference>
<dbReference type="GO" id="GO:0006508">
    <property type="term" value="P:proteolysis"/>
    <property type="evidence" value="ECO:0007669"/>
    <property type="project" value="UniProtKB-KW"/>
</dbReference>
<dbReference type="OrthoDB" id="9812068at2"/>
<keyword evidence="5" id="KW-0732">Signal</keyword>
<proteinExistence type="inferred from homology"/>
<evidence type="ECO:0000256" key="4">
    <source>
        <dbReference type="ARBA" id="ARBA00022825"/>
    </source>
</evidence>
<keyword evidence="3" id="KW-0378">Hydrolase</keyword>
<evidence type="ECO:0000256" key="1">
    <source>
        <dbReference type="ARBA" id="ARBA00009179"/>
    </source>
</evidence>
<dbReference type="SMART" id="SM00245">
    <property type="entry name" value="TSPc"/>
    <property type="match status" value="1"/>
</dbReference>
<protein>
    <submittedName>
        <fullName evidence="7">Carboxyl-terminal processing protease</fullName>
    </submittedName>
</protein>
<dbReference type="EMBL" id="FQWQ01000005">
    <property type="protein sequence ID" value="SHH89556.1"/>
    <property type="molecule type" value="Genomic_DNA"/>
</dbReference>
<dbReference type="InterPro" id="IPR040573">
    <property type="entry name" value="TSP_N"/>
</dbReference>
<evidence type="ECO:0000313" key="7">
    <source>
        <dbReference type="EMBL" id="SHH89556.1"/>
    </source>
</evidence>
<dbReference type="Pfam" id="PF03572">
    <property type="entry name" value="Peptidase_S41"/>
    <property type="match status" value="1"/>
</dbReference>
<accession>A0A1M5WPQ3</accession>
<dbReference type="CDD" id="cd07560">
    <property type="entry name" value="Peptidase_S41_CPP"/>
    <property type="match status" value="1"/>
</dbReference>
<gene>
    <name evidence="7" type="ORF">SAMN04488109_5899</name>
</gene>
<dbReference type="GO" id="GO:0030288">
    <property type="term" value="C:outer membrane-bounded periplasmic space"/>
    <property type="evidence" value="ECO:0007669"/>
    <property type="project" value="TreeGrafter"/>
</dbReference>
<evidence type="ECO:0000256" key="3">
    <source>
        <dbReference type="ARBA" id="ARBA00022801"/>
    </source>
</evidence>
<sequence>MSRYFFRIVLGPGAMALGWMCALTATAQSATNFKTEAFLLKNVIQQKHFSPPVINDAFSAVVFDNFLDDLDPDRMLFTEADIQTLKPFRDKIDDELNGKNWIFLSTVAQTYKKCLARSSSQILQYTQGPFDFSTKEYYVNDTLWAKDETALSFRWRLALKYETLARLAEMKTKFPNERPEEFLKKHEPEVRGKVKANNIARGKRILFHPSGYENYMGVAFLHAMAGSADAHTSYMSPKDMETFMASLSTQGLYFGVTLKDNEWGDAVIDRLAPGGPAWKSGQVFVGDIIQRLRWDGGDWIDLSGMDLDEVGAIMDESNHLSLDFELKNVSGEQKTVTLRKEKISDEENVVRSFVIDGEKKIGYIFLPGFYSNWGDAGGSRCANDVAKAIIKLKKENINGLILDVRFNGGGSLEEAVALAGIFIDAGPIGVMKNRAGEIVSVKDVNRGTIYDGPLVLMVNALSASASDFLAAALQDYRRAIVVGSRTYGKATAQEIFSLDPKSTAANFASVKNLYGYASVTQQKIYRVTGKTAQRMGVTPDIALPDVLDVLGLREEDQTQTLPSDSVQKKTYYQPLALLPIAYLEAKSQKRVASVEAFKTLTSYSELLEKNDDPVPLFWADFIALRDRHLQIIQNLEKEREAPAPYTVNSTGFEQERLAMDEYTRNLYAAWIKKMQQDISLEEAFHILCDYITTFKK</sequence>
<keyword evidence="4" id="KW-0720">Serine protease</keyword>
<dbReference type="STRING" id="947013.SAMN04488109_5899"/>
<reference evidence="7 8" key="1">
    <citation type="submission" date="2016-11" db="EMBL/GenBank/DDBJ databases">
        <authorList>
            <person name="Jaros S."/>
            <person name="Januszkiewicz K."/>
            <person name="Wedrychowicz H."/>
        </authorList>
    </citation>
    <scope>NUCLEOTIDE SEQUENCE [LARGE SCALE GENOMIC DNA]</scope>
    <source>
        <strain evidence="7 8">DSM 24574</strain>
    </source>
</reference>
<dbReference type="PANTHER" id="PTHR32060:SF22">
    <property type="entry name" value="CARBOXYL-TERMINAL-PROCESSING PEPTIDASE 3, CHLOROPLASTIC"/>
    <property type="match status" value="1"/>
</dbReference>
<dbReference type="AlphaFoldDB" id="A0A1M5WPQ3"/>
<dbReference type="InterPro" id="IPR036034">
    <property type="entry name" value="PDZ_sf"/>
</dbReference>
<dbReference type="GO" id="GO:0008236">
    <property type="term" value="F:serine-type peptidase activity"/>
    <property type="evidence" value="ECO:0007669"/>
    <property type="project" value="UniProtKB-KW"/>
</dbReference>
<comment type="similarity">
    <text evidence="1">Belongs to the peptidase S41A family.</text>
</comment>
<evidence type="ECO:0000256" key="5">
    <source>
        <dbReference type="SAM" id="SignalP"/>
    </source>
</evidence>
<dbReference type="Gene3D" id="2.30.42.10">
    <property type="match status" value="1"/>
</dbReference>
<dbReference type="RefSeq" id="WP_084138465.1">
    <property type="nucleotide sequence ID" value="NZ_FQWQ01000005.1"/>
</dbReference>
<dbReference type="InterPro" id="IPR029045">
    <property type="entry name" value="ClpP/crotonase-like_dom_sf"/>
</dbReference>
<dbReference type="InterPro" id="IPR020992">
    <property type="entry name" value="Tail_Prtase_C"/>
</dbReference>
<dbReference type="GO" id="GO:0004175">
    <property type="term" value="F:endopeptidase activity"/>
    <property type="evidence" value="ECO:0007669"/>
    <property type="project" value="TreeGrafter"/>
</dbReference>
<evidence type="ECO:0000259" key="6">
    <source>
        <dbReference type="PROSITE" id="PS50106"/>
    </source>
</evidence>
<dbReference type="InterPro" id="IPR005151">
    <property type="entry name" value="Tail-specific_protease"/>
</dbReference>
<organism evidence="7 8">
    <name type="scientific">Chryseolinea serpens</name>
    <dbReference type="NCBI Taxonomy" id="947013"/>
    <lineage>
        <taxon>Bacteria</taxon>
        <taxon>Pseudomonadati</taxon>
        <taxon>Bacteroidota</taxon>
        <taxon>Cytophagia</taxon>
        <taxon>Cytophagales</taxon>
        <taxon>Fulvivirgaceae</taxon>
        <taxon>Chryseolinea</taxon>
    </lineage>
</organism>
<dbReference type="GO" id="GO:0007165">
    <property type="term" value="P:signal transduction"/>
    <property type="evidence" value="ECO:0007669"/>
    <property type="project" value="TreeGrafter"/>
</dbReference>
<keyword evidence="8" id="KW-1185">Reference proteome</keyword>
<dbReference type="InterPro" id="IPR004447">
    <property type="entry name" value="Peptidase_S41A"/>
</dbReference>
<dbReference type="Gene3D" id="3.90.226.10">
    <property type="entry name" value="2-enoyl-CoA Hydratase, Chain A, domain 1"/>
    <property type="match status" value="1"/>
</dbReference>
<feature type="domain" description="PDZ" evidence="6">
    <location>
        <begin position="242"/>
        <end position="317"/>
    </location>
</feature>
<dbReference type="SUPFAM" id="SSF52096">
    <property type="entry name" value="ClpP/crotonase"/>
    <property type="match status" value="1"/>
</dbReference>
<feature type="chain" id="PRO_5012115803" evidence="5">
    <location>
        <begin position="28"/>
        <end position="696"/>
    </location>
</feature>
<feature type="signal peptide" evidence="5">
    <location>
        <begin position="1"/>
        <end position="27"/>
    </location>
</feature>
<dbReference type="Pfam" id="PF17804">
    <property type="entry name" value="TSP_NTD"/>
    <property type="match status" value="1"/>
</dbReference>
<keyword evidence="2 7" id="KW-0645">Protease</keyword>
<dbReference type="Proteomes" id="UP000184212">
    <property type="component" value="Unassembled WGS sequence"/>
</dbReference>
<evidence type="ECO:0000313" key="8">
    <source>
        <dbReference type="Proteomes" id="UP000184212"/>
    </source>
</evidence>
<name>A0A1M5WPQ3_9BACT</name>
<dbReference type="SUPFAM" id="SSF50156">
    <property type="entry name" value="PDZ domain-like"/>
    <property type="match status" value="1"/>
</dbReference>
<dbReference type="InterPro" id="IPR001478">
    <property type="entry name" value="PDZ"/>
</dbReference>
<dbReference type="PROSITE" id="PS50106">
    <property type="entry name" value="PDZ"/>
    <property type="match status" value="1"/>
</dbReference>
<evidence type="ECO:0000256" key="2">
    <source>
        <dbReference type="ARBA" id="ARBA00022670"/>
    </source>
</evidence>